<dbReference type="SMART" id="SM00065">
    <property type="entry name" value="GAF"/>
    <property type="match status" value="1"/>
</dbReference>
<dbReference type="InterPro" id="IPR000160">
    <property type="entry name" value="GGDEF_dom"/>
</dbReference>
<dbReference type="Pfam" id="PF01590">
    <property type="entry name" value="GAF"/>
    <property type="match status" value="1"/>
</dbReference>
<keyword evidence="5" id="KW-0548">Nucleotidyltransferase</keyword>
<keyword evidence="3" id="KW-0812">Transmembrane</keyword>
<proteinExistence type="predicted"/>
<dbReference type="SUPFAM" id="SSF55073">
    <property type="entry name" value="Nucleotide cyclase"/>
    <property type="match status" value="1"/>
</dbReference>
<keyword evidence="3" id="KW-0472">Membrane</keyword>
<sequence>MRSKKNIEFAALAVVLVMALGAAVSYWMDRSTTVLVHELRMELEQQQRVDNILDALRDAETGQRGFIITGNEVFLEPWQHARQTLPAAIREAKDKAGSDVEQAKLWRIARLAELKLAELDETIAIRRGEGFAQTEKLVSSMRGKATMDELRRLVAARQARTDARRKVLRTEMLAASRRSFTVSLAATLINICVFGALLVVMARMLRERRETALQLEHKAAQLAGAVELGTRQNRELRIVAEMLRAVEAMPSSLDTGAVVARGFGKLLPGAGGTFFALDSGDAGTLRQLSRWGDASAQPSEMTLDDCWALQHRAHYKTSGCDGPSCAHYRSHGGDGKGGMRLCVPLVTHDELVGLVHLEGLAREADAREQQEQLAVTVAEQLALALGNARLRESLRRQSVLDPLTGLFNRRYFDETLRRELARSRRMASPLSLVVLDVDHFKCVNDGFGHAAGDAVLRAIAQLVRQSIRYCDVACRYGGEELVILMPDCAQPDAARRAEALRADIAGAPPMNDGAGPDAITASFGVAEFPLHGPDADSLFRAADQAMYRAKREGRNRVVLAAQP</sequence>
<dbReference type="CDD" id="cd01949">
    <property type="entry name" value="GGDEF"/>
    <property type="match status" value="1"/>
</dbReference>
<reference evidence="6" key="1">
    <citation type="journal article" date="2019" name="Int. J. Syst. Evol. Microbiol.">
        <title>The Global Catalogue of Microorganisms (GCM) 10K type strain sequencing project: providing services to taxonomists for standard genome sequencing and annotation.</title>
        <authorList>
            <consortium name="The Broad Institute Genomics Platform"/>
            <consortium name="The Broad Institute Genome Sequencing Center for Infectious Disease"/>
            <person name="Wu L."/>
            <person name="Ma J."/>
        </authorList>
    </citation>
    <scope>NUCLEOTIDE SEQUENCE [LARGE SCALE GENOMIC DNA]</scope>
    <source>
        <strain evidence="6">CGMCC 4.5798</strain>
    </source>
</reference>
<dbReference type="Gene3D" id="3.30.450.40">
    <property type="match status" value="1"/>
</dbReference>
<evidence type="ECO:0000256" key="3">
    <source>
        <dbReference type="SAM" id="Phobius"/>
    </source>
</evidence>
<comment type="catalytic activity">
    <reaction evidence="2">
        <text>2 GTP = 3',3'-c-di-GMP + 2 diphosphate</text>
        <dbReference type="Rhea" id="RHEA:24898"/>
        <dbReference type="ChEBI" id="CHEBI:33019"/>
        <dbReference type="ChEBI" id="CHEBI:37565"/>
        <dbReference type="ChEBI" id="CHEBI:58805"/>
        <dbReference type="EC" id="2.7.7.65"/>
    </reaction>
</comment>
<evidence type="ECO:0000313" key="6">
    <source>
        <dbReference type="Proteomes" id="UP001596086"/>
    </source>
</evidence>
<dbReference type="NCBIfam" id="TIGR00254">
    <property type="entry name" value="GGDEF"/>
    <property type="match status" value="1"/>
</dbReference>
<accession>A0ABW0S3J7</accession>
<name>A0ABW0S3J7_9BURK</name>
<dbReference type="Gene3D" id="3.30.70.270">
    <property type="match status" value="1"/>
</dbReference>
<evidence type="ECO:0000259" key="4">
    <source>
        <dbReference type="PROSITE" id="PS50887"/>
    </source>
</evidence>
<evidence type="ECO:0000313" key="5">
    <source>
        <dbReference type="EMBL" id="MFC5549862.1"/>
    </source>
</evidence>
<dbReference type="PROSITE" id="PS50887">
    <property type="entry name" value="GGDEF"/>
    <property type="match status" value="1"/>
</dbReference>
<comment type="caution">
    <text evidence="5">The sequence shown here is derived from an EMBL/GenBank/DDBJ whole genome shotgun (WGS) entry which is preliminary data.</text>
</comment>
<dbReference type="CDD" id="cd19410">
    <property type="entry name" value="HK9-like_sensor"/>
    <property type="match status" value="1"/>
</dbReference>
<dbReference type="PANTHER" id="PTHR45138">
    <property type="entry name" value="REGULATORY COMPONENTS OF SENSORY TRANSDUCTION SYSTEM"/>
    <property type="match status" value="1"/>
</dbReference>
<protein>
    <recommendedName>
        <fullName evidence="1">diguanylate cyclase</fullName>
        <ecNumber evidence="1">2.7.7.65</ecNumber>
    </recommendedName>
</protein>
<dbReference type="PANTHER" id="PTHR45138:SF9">
    <property type="entry name" value="DIGUANYLATE CYCLASE DGCM-RELATED"/>
    <property type="match status" value="1"/>
</dbReference>
<dbReference type="SMART" id="SM00267">
    <property type="entry name" value="GGDEF"/>
    <property type="match status" value="1"/>
</dbReference>
<dbReference type="GO" id="GO:0052621">
    <property type="term" value="F:diguanylate cyclase activity"/>
    <property type="evidence" value="ECO:0007669"/>
    <property type="project" value="UniProtKB-EC"/>
</dbReference>
<dbReference type="EC" id="2.7.7.65" evidence="1"/>
<keyword evidence="6" id="KW-1185">Reference proteome</keyword>
<dbReference type="InterPro" id="IPR029787">
    <property type="entry name" value="Nucleotide_cyclase"/>
</dbReference>
<dbReference type="Proteomes" id="UP001596086">
    <property type="component" value="Unassembled WGS sequence"/>
</dbReference>
<dbReference type="InterPro" id="IPR007891">
    <property type="entry name" value="CHASE3"/>
</dbReference>
<evidence type="ECO:0000256" key="1">
    <source>
        <dbReference type="ARBA" id="ARBA00012528"/>
    </source>
</evidence>
<dbReference type="Pfam" id="PF05227">
    <property type="entry name" value="CHASE3"/>
    <property type="match status" value="1"/>
</dbReference>
<organism evidence="5 6">
    <name type="scientific">Massilia aerilata</name>
    <dbReference type="NCBI Taxonomy" id="453817"/>
    <lineage>
        <taxon>Bacteria</taxon>
        <taxon>Pseudomonadati</taxon>
        <taxon>Pseudomonadota</taxon>
        <taxon>Betaproteobacteria</taxon>
        <taxon>Burkholderiales</taxon>
        <taxon>Oxalobacteraceae</taxon>
        <taxon>Telluria group</taxon>
        <taxon>Massilia</taxon>
    </lineage>
</organism>
<dbReference type="InterPro" id="IPR029016">
    <property type="entry name" value="GAF-like_dom_sf"/>
</dbReference>
<gene>
    <name evidence="5" type="ORF">ACFPO9_15200</name>
</gene>
<dbReference type="InterPro" id="IPR050469">
    <property type="entry name" value="Diguanylate_Cyclase"/>
</dbReference>
<dbReference type="SUPFAM" id="SSF55781">
    <property type="entry name" value="GAF domain-like"/>
    <property type="match status" value="1"/>
</dbReference>
<feature type="domain" description="GGDEF" evidence="4">
    <location>
        <begin position="428"/>
        <end position="562"/>
    </location>
</feature>
<dbReference type="EMBL" id="JBHSMZ010000010">
    <property type="protein sequence ID" value="MFC5549862.1"/>
    <property type="molecule type" value="Genomic_DNA"/>
</dbReference>
<dbReference type="InterPro" id="IPR043128">
    <property type="entry name" value="Rev_trsase/Diguanyl_cyclase"/>
</dbReference>
<dbReference type="InterPro" id="IPR003018">
    <property type="entry name" value="GAF"/>
</dbReference>
<feature type="transmembrane region" description="Helical" evidence="3">
    <location>
        <begin position="180"/>
        <end position="200"/>
    </location>
</feature>
<keyword evidence="3" id="KW-1133">Transmembrane helix</keyword>
<evidence type="ECO:0000256" key="2">
    <source>
        <dbReference type="ARBA" id="ARBA00034247"/>
    </source>
</evidence>
<dbReference type="Pfam" id="PF00990">
    <property type="entry name" value="GGDEF"/>
    <property type="match status" value="1"/>
</dbReference>
<dbReference type="RefSeq" id="WP_379771958.1">
    <property type="nucleotide sequence ID" value="NZ_JBHSMZ010000010.1"/>
</dbReference>
<keyword evidence="5" id="KW-0808">Transferase</keyword>